<feature type="compositionally biased region" description="Low complexity" evidence="1">
    <location>
        <begin position="528"/>
        <end position="543"/>
    </location>
</feature>
<gene>
    <name evidence="3" type="ORF">BVC80_8477g7</name>
</gene>
<feature type="region of interest" description="Disordered" evidence="1">
    <location>
        <begin position="27"/>
        <end position="51"/>
    </location>
</feature>
<dbReference type="InterPro" id="IPR005135">
    <property type="entry name" value="Endo/exonuclease/phosphatase"/>
</dbReference>
<dbReference type="SUPFAM" id="SSF56219">
    <property type="entry name" value="DNase I-like"/>
    <property type="match status" value="1"/>
</dbReference>
<name>A0A200PV39_MACCD</name>
<keyword evidence="3" id="KW-0255">Endonuclease</keyword>
<dbReference type="Gene3D" id="3.60.10.10">
    <property type="entry name" value="Endonuclease/exonuclease/phosphatase"/>
    <property type="match status" value="1"/>
</dbReference>
<dbReference type="PANTHER" id="PTHR33710">
    <property type="entry name" value="BNAC02G09200D PROTEIN"/>
    <property type="match status" value="1"/>
</dbReference>
<keyword evidence="3" id="KW-0378">Hydrolase</keyword>
<dbReference type="PANTHER" id="PTHR33710:SF64">
    <property type="entry name" value="ENDONUCLEASE_EXONUCLEASE_PHOSPHATASE DOMAIN-CONTAINING PROTEIN"/>
    <property type="match status" value="1"/>
</dbReference>
<keyword evidence="4" id="KW-1185">Reference proteome</keyword>
<reference evidence="3 4" key="1">
    <citation type="journal article" date="2017" name="Mol. Plant">
        <title>The Genome of Medicinal Plant Macleaya cordata Provides New Insights into Benzylisoquinoline Alkaloids Metabolism.</title>
        <authorList>
            <person name="Liu X."/>
            <person name="Liu Y."/>
            <person name="Huang P."/>
            <person name="Ma Y."/>
            <person name="Qing Z."/>
            <person name="Tang Q."/>
            <person name="Cao H."/>
            <person name="Cheng P."/>
            <person name="Zheng Y."/>
            <person name="Yuan Z."/>
            <person name="Zhou Y."/>
            <person name="Liu J."/>
            <person name="Tang Z."/>
            <person name="Zhuo Y."/>
            <person name="Zhang Y."/>
            <person name="Yu L."/>
            <person name="Huang J."/>
            <person name="Yang P."/>
            <person name="Peng Q."/>
            <person name="Zhang J."/>
            <person name="Jiang W."/>
            <person name="Zhang Z."/>
            <person name="Lin K."/>
            <person name="Ro D.K."/>
            <person name="Chen X."/>
            <person name="Xiong X."/>
            <person name="Shang Y."/>
            <person name="Huang S."/>
            <person name="Zeng J."/>
        </authorList>
    </citation>
    <scope>NUCLEOTIDE SEQUENCE [LARGE SCALE GENOMIC DNA]</scope>
    <source>
        <strain evidence="4">cv. BLH2017</strain>
        <tissue evidence="3">Root</tissue>
    </source>
</reference>
<dbReference type="InParanoid" id="A0A200PV39"/>
<evidence type="ECO:0000256" key="1">
    <source>
        <dbReference type="SAM" id="MobiDB-lite"/>
    </source>
</evidence>
<sequence length="590" mass="66234">MPLDEMQAVLLFDEGLYYPTSEIPVPEIIPQDAPGTSDSSPPGFSKQKTPKITKLIRESKRLDVSVSEALSLSGNTSRPSRGKAKPGSRNYGWADIPSNGASGGILILWRHDLFKVKLVLEGTYSLTIDCKNKSDQFQWFITAIYGPNSPRLRNDLWVELSEAHGLALGPWVLGGDFNVVRKCNEKKGGSRLTKSMTDFSNFISRFNLIDMPLNGAKYTWSNGQENPTMSRIDRFLISQEFEDKYPRSLQLAQPRPLSDHIPLLLDTNESSWGPPPFRFEILERKIRNFLWEKKGGSQGYHLVNWSIICTPVNYGGLGIKRLRHMNTALLSKWCWRYILEKDQLWFQVIKEKFGPFPSIWHPGEVSLPYGHSCWMSIISNSQTVAALSTIKINSGMETSFWWDVWSGPCSLKSAFPVLYRFSSKKFGSIKDFIVTSPSDESWVLSFSREIREAEIPMVSSLLHQIGNPPPTLNGAADSLSWTLTPKGSYTVKSFYDQLGGPPQQEYPYQITFRKETTTSQTAAIYANTTSKPPSTSSSIVTSPGKFGHSSSQITGGVGASPMKSWILHTVGRQKAFEQHPWSSLFLPEHL</sequence>
<accession>A0A200PV39</accession>
<proteinExistence type="predicted"/>
<dbReference type="STRING" id="56857.A0A200PV39"/>
<dbReference type="GO" id="GO:0004527">
    <property type="term" value="F:exonuclease activity"/>
    <property type="evidence" value="ECO:0007669"/>
    <property type="project" value="UniProtKB-KW"/>
</dbReference>
<evidence type="ECO:0000313" key="3">
    <source>
        <dbReference type="EMBL" id="OVA02079.1"/>
    </source>
</evidence>
<comment type="caution">
    <text evidence="3">The sequence shown here is derived from an EMBL/GenBank/DDBJ whole genome shotgun (WGS) entry which is preliminary data.</text>
</comment>
<keyword evidence="3" id="KW-0269">Exonuclease</keyword>
<dbReference type="GO" id="GO:0004519">
    <property type="term" value="F:endonuclease activity"/>
    <property type="evidence" value="ECO:0007669"/>
    <property type="project" value="UniProtKB-KW"/>
</dbReference>
<keyword evidence="3" id="KW-0540">Nuclease</keyword>
<evidence type="ECO:0000259" key="2">
    <source>
        <dbReference type="Pfam" id="PF03372"/>
    </source>
</evidence>
<dbReference type="AlphaFoldDB" id="A0A200PV39"/>
<organism evidence="3 4">
    <name type="scientific">Macleaya cordata</name>
    <name type="common">Five-seeded plume-poppy</name>
    <name type="synonym">Bocconia cordata</name>
    <dbReference type="NCBI Taxonomy" id="56857"/>
    <lineage>
        <taxon>Eukaryota</taxon>
        <taxon>Viridiplantae</taxon>
        <taxon>Streptophyta</taxon>
        <taxon>Embryophyta</taxon>
        <taxon>Tracheophyta</taxon>
        <taxon>Spermatophyta</taxon>
        <taxon>Magnoliopsida</taxon>
        <taxon>Ranunculales</taxon>
        <taxon>Papaveraceae</taxon>
        <taxon>Papaveroideae</taxon>
        <taxon>Macleaya</taxon>
    </lineage>
</organism>
<feature type="domain" description="Endonuclease/exonuclease/phosphatase" evidence="2">
    <location>
        <begin position="91"/>
        <end position="260"/>
    </location>
</feature>
<dbReference type="EMBL" id="MVGT01003987">
    <property type="protein sequence ID" value="OVA02079.1"/>
    <property type="molecule type" value="Genomic_DNA"/>
</dbReference>
<evidence type="ECO:0000313" key="4">
    <source>
        <dbReference type="Proteomes" id="UP000195402"/>
    </source>
</evidence>
<dbReference type="OrthoDB" id="692400at2759"/>
<dbReference type="Pfam" id="PF03372">
    <property type="entry name" value="Exo_endo_phos"/>
    <property type="match status" value="1"/>
</dbReference>
<feature type="region of interest" description="Disordered" evidence="1">
    <location>
        <begin position="527"/>
        <end position="551"/>
    </location>
</feature>
<protein>
    <submittedName>
        <fullName evidence="3">Endonuclease/exonuclease/phosphatase</fullName>
    </submittedName>
</protein>
<dbReference type="Proteomes" id="UP000195402">
    <property type="component" value="Unassembled WGS sequence"/>
</dbReference>
<dbReference type="InterPro" id="IPR036691">
    <property type="entry name" value="Endo/exonu/phosph_ase_sf"/>
</dbReference>